<sequence length="93" mass="9671">MGGNVVELQKVLFLVRQKCADDCFWLLVALGSAAPGLVPPVNFVINMRLHGASPLLDGVLSVAVTNTFPPPAVPVANPPATDPHGPLASYGNE</sequence>
<dbReference type="EMBL" id="PVUE01000004">
    <property type="protein sequence ID" value="PRZ42693.1"/>
    <property type="molecule type" value="Genomic_DNA"/>
</dbReference>
<feature type="region of interest" description="Disordered" evidence="1">
    <location>
        <begin position="72"/>
        <end position="93"/>
    </location>
</feature>
<dbReference type="AlphaFoldDB" id="A0A2T1A282"/>
<evidence type="ECO:0000256" key="1">
    <source>
        <dbReference type="SAM" id="MobiDB-lite"/>
    </source>
</evidence>
<accession>A0A2T1A282</accession>
<reference evidence="2 3" key="1">
    <citation type="submission" date="2018-03" db="EMBL/GenBank/DDBJ databases">
        <title>Genomic Encyclopedia of Archaeal and Bacterial Type Strains, Phase II (KMG-II): from individual species to whole genera.</title>
        <authorList>
            <person name="Goeker M."/>
        </authorList>
    </citation>
    <scope>NUCLEOTIDE SEQUENCE [LARGE SCALE GENOMIC DNA]</scope>
    <source>
        <strain evidence="2 3">DSM 100065</strain>
    </source>
</reference>
<keyword evidence="3" id="KW-1185">Reference proteome</keyword>
<evidence type="ECO:0000313" key="3">
    <source>
        <dbReference type="Proteomes" id="UP000237752"/>
    </source>
</evidence>
<gene>
    <name evidence="2" type="ORF">CLV47_10437</name>
</gene>
<dbReference type="Proteomes" id="UP000237752">
    <property type="component" value="Unassembled WGS sequence"/>
</dbReference>
<comment type="caution">
    <text evidence="2">The sequence shown here is derived from an EMBL/GenBank/DDBJ whole genome shotgun (WGS) entry which is preliminary data.</text>
</comment>
<feature type="compositionally biased region" description="Pro residues" evidence="1">
    <location>
        <begin position="72"/>
        <end position="81"/>
    </location>
</feature>
<organism evidence="2 3">
    <name type="scientific">Antricoccus suffuscus</name>
    <dbReference type="NCBI Taxonomy" id="1629062"/>
    <lineage>
        <taxon>Bacteria</taxon>
        <taxon>Bacillati</taxon>
        <taxon>Actinomycetota</taxon>
        <taxon>Actinomycetes</taxon>
        <taxon>Geodermatophilales</taxon>
        <taxon>Antricoccaceae</taxon>
        <taxon>Antricoccus</taxon>
    </lineage>
</organism>
<evidence type="ECO:0000313" key="2">
    <source>
        <dbReference type="EMBL" id="PRZ42693.1"/>
    </source>
</evidence>
<protein>
    <submittedName>
        <fullName evidence="2">Uncharacterized protein</fullName>
    </submittedName>
</protein>
<proteinExistence type="predicted"/>
<name>A0A2T1A282_9ACTN</name>